<name>A0A9P7GFQ3_9AGAR</name>
<proteinExistence type="predicted"/>
<sequence length="96" mass="10706">MLAAEDIFKQTHPPPDGDSVDETISDPVDDIALGDFLHYRDGPDTSRVVLIKDMCSSAMKGNYYIVTSHLDPELDDDALDEEVPKDIMAKWVANRI</sequence>
<feature type="region of interest" description="Disordered" evidence="1">
    <location>
        <begin position="1"/>
        <end position="25"/>
    </location>
</feature>
<reference evidence="2" key="1">
    <citation type="submission" date="2021-02" db="EMBL/GenBank/DDBJ databases">
        <authorList>
            <person name="Nieuwenhuis M."/>
            <person name="Van De Peppel L.J.J."/>
        </authorList>
    </citation>
    <scope>NUCLEOTIDE SEQUENCE</scope>
    <source>
        <strain evidence="2">D49</strain>
    </source>
</reference>
<evidence type="ECO:0000256" key="1">
    <source>
        <dbReference type="SAM" id="MobiDB-lite"/>
    </source>
</evidence>
<protein>
    <submittedName>
        <fullName evidence="2">Uncharacterized protein</fullName>
    </submittedName>
</protein>
<organism evidence="2 3">
    <name type="scientific">Sphagnurus paluster</name>
    <dbReference type="NCBI Taxonomy" id="117069"/>
    <lineage>
        <taxon>Eukaryota</taxon>
        <taxon>Fungi</taxon>
        <taxon>Dikarya</taxon>
        <taxon>Basidiomycota</taxon>
        <taxon>Agaricomycotina</taxon>
        <taxon>Agaricomycetes</taxon>
        <taxon>Agaricomycetidae</taxon>
        <taxon>Agaricales</taxon>
        <taxon>Tricholomatineae</taxon>
        <taxon>Lyophyllaceae</taxon>
        <taxon>Sphagnurus</taxon>
    </lineage>
</organism>
<accession>A0A9P7GFQ3</accession>
<evidence type="ECO:0000313" key="2">
    <source>
        <dbReference type="EMBL" id="KAG5649757.1"/>
    </source>
</evidence>
<reference evidence="2" key="2">
    <citation type="submission" date="2021-10" db="EMBL/GenBank/DDBJ databases">
        <title>Phylogenomics reveals ancestral predisposition of the termite-cultivated fungus Termitomyces towards a domesticated lifestyle.</title>
        <authorList>
            <person name="Auxier B."/>
            <person name="Grum-Grzhimaylo A."/>
            <person name="Cardenas M.E."/>
            <person name="Lodge J.D."/>
            <person name="Laessoe T."/>
            <person name="Pedersen O."/>
            <person name="Smith M.E."/>
            <person name="Kuyper T.W."/>
            <person name="Franco-Molano E.A."/>
            <person name="Baroni T.J."/>
            <person name="Aanen D.K."/>
        </authorList>
    </citation>
    <scope>NUCLEOTIDE SEQUENCE</scope>
    <source>
        <strain evidence="2">D49</strain>
    </source>
</reference>
<dbReference type="AlphaFoldDB" id="A0A9P7GFQ3"/>
<evidence type="ECO:0000313" key="3">
    <source>
        <dbReference type="Proteomes" id="UP000717328"/>
    </source>
</evidence>
<gene>
    <name evidence="2" type="ORF">H0H81_002152</name>
</gene>
<keyword evidence="3" id="KW-1185">Reference proteome</keyword>
<dbReference type="Proteomes" id="UP000717328">
    <property type="component" value="Unassembled WGS sequence"/>
</dbReference>
<comment type="caution">
    <text evidence="2">The sequence shown here is derived from an EMBL/GenBank/DDBJ whole genome shotgun (WGS) entry which is preliminary data.</text>
</comment>
<dbReference type="EMBL" id="JABCKI010000724">
    <property type="protein sequence ID" value="KAG5649757.1"/>
    <property type="molecule type" value="Genomic_DNA"/>
</dbReference>
<dbReference type="OrthoDB" id="3109339at2759"/>